<name>A0AAU7EBC9_9FLAO</name>
<sequence>MRFLGFTLLLLVFFSCSKVEKNSLSLIDFVPKNASIIIKTSNLEDLKSSIKNSDFLDKFSKTTAYKHLENNLDYLKLLKPNGELLICFSNDEKDSLQFSIITKYTPQLFKSDSLKNYIEEKLTYKKQTLIKSTYNNNTFYSTVTDSIFLAASSKDLINTVSTNSYMNEELVKIYNSTSNDKTFSIIINANSPFVKSFFIEESLNLSAFTNYVAVDVDVNQDYIYMNGITKATDSTKILNSIFKNTIPQENQTQNITPFDSDGFMSFSFKNFKTIEGNLKTFKKKDSITSRLSIFDNIIEVGIIYQDESRAIVLNSIDFIDTEDALIGEQTVTETYRGVEIYSFSQPKLFVNTFSPLVNDINPNRYCILDNFFVFSSHLDLLQNIISNYQNKTTLNELDAFKNTKEQLSNASSLLLVVNNKSLKSILDKNFKDNLDDTFNNYSASALQFIYDSNFAHVNAIIKKSKIRATQNSVSEELNIKLASNILNKPQFVTNHLTNTKEIVVQDIKNNLYLISNKGKILWKKQLEGAVLGTIEQIDIFKNGRLQLAFATPHRVYVIDRNGKDVAPFPGNFNDEITQPLSVFDYDRNKEYRLLVTQGKNILMYDVKAQTVNGFNFNSAKDVIISQPKHFRLRGKDYIVFKTQNKLYIIDRVGNTRITPKTSTNFSNQPIFLYNDAFTTTTSNGQLISVDTQGGVATQNLNLGEKHKLEASSKTLVTLNENKLTIKTNSIELDYGTYTRPELFYIKDKIYVAITDLQTQKVSMYDSLGNLLPNFPVYGNSEITLDNIDKDNSLEFVTKGDANSILLYRIN</sequence>
<reference evidence="1" key="1">
    <citation type="submission" date="2024-04" db="EMBL/GenBank/DDBJ databases">
        <title>Mariniflexile litorale, isolated from the shallow sediments of the Sea of Japan.</title>
        <authorList>
            <person name="Romanenko L."/>
            <person name="Isaeva M."/>
        </authorList>
    </citation>
    <scope>NUCLEOTIDE SEQUENCE [LARGE SCALE GENOMIC DNA]</scope>
    <source>
        <strain evidence="1">KMM 9835</strain>
    </source>
</reference>
<dbReference type="AlphaFoldDB" id="A0AAU7EBC9"/>
<dbReference type="EMBL" id="CP155618">
    <property type="protein sequence ID" value="XBL12734.1"/>
    <property type="molecule type" value="Genomic_DNA"/>
</dbReference>
<gene>
    <name evidence="1" type="ORF">QLS71_010315</name>
</gene>
<dbReference type="KEGG" id="mlil:QLS71_010315"/>
<dbReference type="RefSeq" id="WP_308993805.1">
    <property type="nucleotide sequence ID" value="NZ_CP155618.1"/>
</dbReference>
<proteinExistence type="predicted"/>
<protein>
    <submittedName>
        <fullName evidence="1">Ribonuclease HII</fullName>
    </submittedName>
</protein>
<accession>A0AAU7EBC9</accession>
<dbReference type="SUPFAM" id="SSF101898">
    <property type="entry name" value="NHL repeat"/>
    <property type="match status" value="1"/>
</dbReference>
<dbReference type="Proteomes" id="UP001224325">
    <property type="component" value="Chromosome"/>
</dbReference>
<evidence type="ECO:0000313" key="1">
    <source>
        <dbReference type="EMBL" id="XBL12734.1"/>
    </source>
</evidence>
<keyword evidence="2" id="KW-1185">Reference proteome</keyword>
<dbReference type="PROSITE" id="PS51257">
    <property type="entry name" value="PROKAR_LIPOPROTEIN"/>
    <property type="match status" value="1"/>
</dbReference>
<organism evidence="1 2">
    <name type="scientific">Mariniflexile litorale</name>
    <dbReference type="NCBI Taxonomy" id="3045158"/>
    <lineage>
        <taxon>Bacteria</taxon>
        <taxon>Pseudomonadati</taxon>
        <taxon>Bacteroidota</taxon>
        <taxon>Flavobacteriia</taxon>
        <taxon>Flavobacteriales</taxon>
        <taxon>Flavobacteriaceae</taxon>
        <taxon>Mariniflexile</taxon>
    </lineage>
</organism>
<evidence type="ECO:0000313" key="2">
    <source>
        <dbReference type="Proteomes" id="UP001224325"/>
    </source>
</evidence>